<evidence type="ECO:0000256" key="1">
    <source>
        <dbReference type="SAM" id="SignalP"/>
    </source>
</evidence>
<keyword evidence="3" id="KW-1185">Reference proteome</keyword>
<accession>A0ABT1WHW4</accession>
<evidence type="ECO:0008006" key="4">
    <source>
        <dbReference type="Google" id="ProtNLM"/>
    </source>
</evidence>
<keyword evidence="1" id="KW-0732">Signal</keyword>
<sequence length="143" mass="15793">MNTTHRIRWTAGLLLTCSFGIAHAFGISVAPTAVMINPKTGFAHLELSNQSNQTRLFTVEAGDPALTHCYKVSPRQITLPPNGSQTVRLQYNCPLQDITEHSLLYFTEMPTVDNSTASSSQLEFRLRLGLKVKTQQSVLGSLF</sequence>
<dbReference type="InterPro" id="IPR013783">
    <property type="entry name" value="Ig-like_fold"/>
</dbReference>
<dbReference type="Gene3D" id="2.60.40.10">
    <property type="entry name" value="Immunoglobulins"/>
    <property type="match status" value="1"/>
</dbReference>
<gene>
    <name evidence="2" type="ORF">NQT62_11715</name>
</gene>
<dbReference type="InterPro" id="IPR008962">
    <property type="entry name" value="PapD-like_sf"/>
</dbReference>
<evidence type="ECO:0000313" key="3">
    <source>
        <dbReference type="Proteomes" id="UP001204142"/>
    </source>
</evidence>
<dbReference type="SUPFAM" id="SSF49354">
    <property type="entry name" value="PapD-like"/>
    <property type="match status" value="1"/>
</dbReference>
<dbReference type="EMBL" id="JANIGO010000004">
    <property type="protein sequence ID" value="MCQ8897101.1"/>
    <property type="molecule type" value="Genomic_DNA"/>
</dbReference>
<organism evidence="2 3">
    <name type="scientific">Limnobacter humi</name>
    <dbReference type="NCBI Taxonomy" id="1778671"/>
    <lineage>
        <taxon>Bacteria</taxon>
        <taxon>Pseudomonadati</taxon>
        <taxon>Pseudomonadota</taxon>
        <taxon>Betaproteobacteria</taxon>
        <taxon>Burkholderiales</taxon>
        <taxon>Burkholderiaceae</taxon>
        <taxon>Limnobacter</taxon>
    </lineage>
</organism>
<name>A0ABT1WHW4_9BURK</name>
<evidence type="ECO:0000313" key="2">
    <source>
        <dbReference type="EMBL" id="MCQ8897101.1"/>
    </source>
</evidence>
<reference evidence="2 3" key="1">
    <citation type="submission" date="2022-07" db="EMBL/GenBank/DDBJ databases">
        <authorList>
            <person name="Xamxidin M."/>
            <person name="Wu M."/>
        </authorList>
    </citation>
    <scope>NUCLEOTIDE SEQUENCE [LARGE SCALE GENOMIC DNA]</scope>
    <source>
        <strain evidence="2 3">NBRC 111650</strain>
    </source>
</reference>
<proteinExistence type="predicted"/>
<dbReference type="Proteomes" id="UP001204142">
    <property type="component" value="Unassembled WGS sequence"/>
</dbReference>
<comment type="caution">
    <text evidence="2">The sequence shown here is derived from an EMBL/GenBank/DDBJ whole genome shotgun (WGS) entry which is preliminary data.</text>
</comment>
<dbReference type="RefSeq" id="WP_256764905.1">
    <property type="nucleotide sequence ID" value="NZ_JANIGO010000004.1"/>
</dbReference>
<protein>
    <recommendedName>
        <fullName evidence="4">Pili assembly chaperone N-terminal domain-containing protein</fullName>
    </recommendedName>
</protein>
<feature type="signal peptide" evidence="1">
    <location>
        <begin position="1"/>
        <end position="24"/>
    </location>
</feature>
<feature type="chain" id="PRO_5045287703" description="Pili assembly chaperone N-terminal domain-containing protein" evidence="1">
    <location>
        <begin position="25"/>
        <end position="143"/>
    </location>
</feature>